<name>A0A364V8I0_9CORY</name>
<dbReference type="EMBL" id="PHQP01000123">
    <property type="protein sequence ID" value="RAV32962.1"/>
    <property type="molecule type" value="Genomic_DNA"/>
</dbReference>
<comment type="subcellular location">
    <subcellularLocation>
        <location evidence="1">Membrane</location>
        <topology evidence="1">Multi-pass membrane protein</topology>
    </subcellularLocation>
</comment>
<feature type="transmembrane region" description="Helical" evidence="8">
    <location>
        <begin position="366"/>
        <end position="389"/>
    </location>
</feature>
<evidence type="ECO:0000256" key="7">
    <source>
        <dbReference type="PIRNR" id="PIRNR002744"/>
    </source>
</evidence>
<protein>
    <submittedName>
        <fullName evidence="9">Cytosine permease</fullName>
    </submittedName>
</protein>
<proteinExistence type="inferred from homology"/>
<accession>A0A364V8I0</accession>
<dbReference type="Proteomes" id="UP000251047">
    <property type="component" value="Unassembled WGS sequence"/>
</dbReference>
<feature type="transmembrane region" description="Helical" evidence="8">
    <location>
        <begin position="66"/>
        <end position="86"/>
    </location>
</feature>
<organism evidence="9 10">
    <name type="scientific">Corynebacterium heidelbergense</name>
    <dbReference type="NCBI Taxonomy" id="2055947"/>
    <lineage>
        <taxon>Bacteria</taxon>
        <taxon>Bacillati</taxon>
        <taxon>Actinomycetota</taxon>
        <taxon>Actinomycetes</taxon>
        <taxon>Mycobacteriales</taxon>
        <taxon>Corynebacteriaceae</taxon>
        <taxon>Corynebacterium</taxon>
    </lineage>
</organism>
<comment type="caution">
    <text evidence="9">The sequence shown here is derived from an EMBL/GenBank/DDBJ whole genome shotgun (WGS) entry which is preliminary data.</text>
</comment>
<feature type="transmembrane region" description="Helical" evidence="8">
    <location>
        <begin position="338"/>
        <end position="360"/>
    </location>
</feature>
<sequence length="476" mass="50718">MRSKRRRLKLGGVNTPHGYLGPIPEQHRHRDVRSQFWIWAGANIAPINWVLGALGVTMGLPLWETVAVLLVGNAIGMAIFGYFVVLGQRTGVTGMVLSRAVFGRKGAYLPAAIQAMLCAGWCAVNTWIVLDLVVTLLQTIGWVGPGTNLVAVKSAVALALMVVQVGISWLGYRAITAFERWTVPPTIAILVIMSAVAWFKLPVNWAAGIGVHNFWSTEHLSAVTGVMTAIGIGWGITWLTYAGDYSRFISADASPRRLYLASVSGQSVPVVWLGTLGASLATISQTTDPGQLIAEAYGSLAVVILLLVLHGPIATNILNVYTFSVAAKALDVRLPRQVLAIAVGVVAMGAVELFVLFGEFGETIDGFLVSVVAWVSPWAAIVVVHWECVARKRIDAEALDTPVAATTLPLFRWGALGALLLGMGATWLCLYAPLPWFQGPVASALGGIDLSWLAGSAVAGGTYWTISRSGEAGIRR</sequence>
<dbReference type="OrthoDB" id="9809167at2"/>
<dbReference type="AlphaFoldDB" id="A0A364V8I0"/>
<dbReference type="Pfam" id="PF02133">
    <property type="entry name" value="Transp_cyt_pur"/>
    <property type="match status" value="1"/>
</dbReference>
<evidence type="ECO:0000313" key="9">
    <source>
        <dbReference type="EMBL" id="RAV32962.1"/>
    </source>
</evidence>
<evidence type="ECO:0000313" key="10">
    <source>
        <dbReference type="Proteomes" id="UP000251047"/>
    </source>
</evidence>
<dbReference type="Gene3D" id="1.10.4160.10">
    <property type="entry name" value="Hydantoin permease"/>
    <property type="match status" value="1"/>
</dbReference>
<keyword evidence="4 8" id="KW-0812">Transmembrane</keyword>
<feature type="transmembrane region" description="Helical" evidence="8">
    <location>
        <begin position="410"/>
        <end position="434"/>
    </location>
</feature>
<evidence type="ECO:0000256" key="6">
    <source>
        <dbReference type="ARBA" id="ARBA00023136"/>
    </source>
</evidence>
<comment type="similarity">
    <text evidence="2 7">Belongs to the purine-cytosine permease (2.A.39) family.</text>
</comment>
<dbReference type="GO" id="GO:0022857">
    <property type="term" value="F:transmembrane transporter activity"/>
    <property type="evidence" value="ECO:0007669"/>
    <property type="project" value="InterPro"/>
</dbReference>
<gene>
    <name evidence="9" type="ORF">CWC39_10075</name>
</gene>
<feature type="transmembrane region" description="Helical" evidence="8">
    <location>
        <begin position="181"/>
        <end position="199"/>
    </location>
</feature>
<dbReference type="InterPro" id="IPR001248">
    <property type="entry name" value="Pur-cyt_permease"/>
</dbReference>
<evidence type="ECO:0000256" key="4">
    <source>
        <dbReference type="ARBA" id="ARBA00022692"/>
    </source>
</evidence>
<feature type="transmembrane region" description="Helical" evidence="8">
    <location>
        <begin position="440"/>
        <end position="466"/>
    </location>
</feature>
<evidence type="ECO:0000256" key="3">
    <source>
        <dbReference type="ARBA" id="ARBA00022448"/>
    </source>
</evidence>
<dbReference type="PIRSF" id="PIRSF002744">
    <property type="entry name" value="Pur-cyt_permease"/>
    <property type="match status" value="1"/>
</dbReference>
<dbReference type="PANTHER" id="PTHR31806">
    <property type="entry name" value="PURINE-CYTOSINE PERMEASE FCY2-RELATED"/>
    <property type="match status" value="1"/>
</dbReference>
<feature type="transmembrane region" description="Helical" evidence="8">
    <location>
        <begin position="259"/>
        <end position="284"/>
    </location>
</feature>
<evidence type="ECO:0000256" key="5">
    <source>
        <dbReference type="ARBA" id="ARBA00022989"/>
    </source>
</evidence>
<dbReference type="InterPro" id="IPR026030">
    <property type="entry name" value="Pur-cyt_permease_Fcy2/21/22"/>
</dbReference>
<feature type="transmembrane region" description="Helical" evidence="8">
    <location>
        <begin position="219"/>
        <end position="239"/>
    </location>
</feature>
<feature type="transmembrane region" description="Helical" evidence="8">
    <location>
        <begin position="296"/>
        <end position="318"/>
    </location>
</feature>
<keyword evidence="6 7" id="KW-0472">Membrane</keyword>
<feature type="transmembrane region" description="Helical" evidence="8">
    <location>
        <begin position="150"/>
        <end position="172"/>
    </location>
</feature>
<feature type="transmembrane region" description="Helical" evidence="8">
    <location>
        <begin position="107"/>
        <end position="130"/>
    </location>
</feature>
<dbReference type="PANTHER" id="PTHR31806:SF1">
    <property type="entry name" value="PURINE-CYTOSINE PERMEASE FCY2-RELATED"/>
    <property type="match status" value="1"/>
</dbReference>
<dbReference type="GO" id="GO:0005886">
    <property type="term" value="C:plasma membrane"/>
    <property type="evidence" value="ECO:0007669"/>
    <property type="project" value="TreeGrafter"/>
</dbReference>
<evidence type="ECO:0000256" key="8">
    <source>
        <dbReference type="SAM" id="Phobius"/>
    </source>
</evidence>
<feature type="transmembrane region" description="Helical" evidence="8">
    <location>
        <begin position="36"/>
        <end position="60"/>
    </location>
</feature>
<evidence type="ECO:0000256" key="1">
    <source>
        <dbReference type="ARBA" id="ARBA00004141"/>
    </source>
</evidence>
<keyword evidence="5 8" id="KW-1133">Transmembrane helix</keyword>
<keyword evidence="3 7" id="KW-0813">Transport</keyword>
<evidence type="ECO:0000256" key="2">
    <source>
        <dbReference type="ARBA" id="ARBA00008974"/>
    </source>
</evidence>
<reference evidence="9 10" key="1">
    <citation type="journal article" date="2018" name="Syst. Appl. Microbiol.">
        <title>Corynebacterium heidelbergense sp. nov., isolated from the preen glands of Egyptian geese (Alopochen aegyptiacus).</title>
        <authorList>
            <person name="Braun M.S."/>
            <person name="Wang E."/>
            <person name="Zimmermann S."/>
            <person name="Wink M."/>
        </authorList>
    </citation>
    <scope>NUCLEOTIDE SEQUENCE [LARGE SCALE GENOMIC DNA]</scope>
    <source>
        <strain evidence="9 10">DSM 104638</strain>
    </source>
</reference>